<keyword evidence="3" id="KW-1185">Reference proteome</keyword>
<dbReference type="EMBL" id="KQ100933">
    <property type="protein sequence ID" value="KMS93607.1"/>
    <property type="molecule type" value="Genomic_DNA"/>
</dbReference>
<dbReference type="Proteomes" id="UP000035740">
    <property type="component" value="Unassembled WGS sequence"/>
</dbReference>
<proteinExistence type="predicted"/>
<protein>
    <submittedName>
        <fullName evidence="2">Uncharacterized protein</fullName>
    </submittedName>
</protein>
<dbReference type="AlphaFoldDB" id="A0A0J8B143"/>
<evidence type="ECO:0000313" key="2">
    <source>
        <dbReference type="EMBL" id="KMS93607.1"/>
    </source>
</evidence>
<organism evidence="2 3">
    <name type="scientific">Beta vulgaris subsp. vulgaris</name>
    <name type="common">Beet</name>
    <dbReference type="NCBI Taxonomy" id="3555"/>
    <lineage>
        <taxon>Eukaryota</taxon>
        <taxon>Viridiplantae</taxon>
        <taxon>Streptophyta</taxon>
        <taxon>Embryophyta</taxon>
        <taxon>Tracheophyta</taxon>
        <taxon>Spermatophyta</taxon>
        <taxon>Magnoliopsida</taxon>
        <taxon>eudicotyledons</taxon>
        <taxon>Gunneridae</taxon>
        <taxon>Pentapetalae</taxon>
        <taxon>Caryophyllales</taxon>
        <taxon>Chenopodiaceae</taxon>
        <taxon>Betoideae</taxon>
        <taxon>Beta</taxon>
    </lineage>
</organism>
<evidence type="ECO:0000313" key="3">
    <source>
        <dbReference type="Proteomes" id="UP000035740"/>
    </source>
</evidence>
<accession>A0A0J8B143</accession>
<dbReference type="Gramene" id="KMS93607">
    <property type="protein sequence ID" value="KMS93607"/>
    <property type="gene ID" value="BVRB_029770"/>
</dbReference>
<sequence>MSTAIVDASNVSQPRAGFRRSSASEAFPPILTVNCVPVEKRSTTTAKIPQARVDTWRRRSCVSMLPRVSRGKGCFAPSSSPSLLERIGVIMPNLWCQ</sequence>
<feature type="non-terminal residue" evidence="2">
    <location>
        <position position="97"/>
    </location>
</feature>
<gene>
    <name evidence="2" type="ORF">BVRB_029770</name>
</gene>
<feature type="region of interest" description="Disordered" evidence="1">
    <location>
        <begin position="1"/>
        <end position="22"/>
    </location>
</feature>
<feature type="compositionally biased region" description="Polar residues" evidence="1">
    <location>
        <begin position="1"/>
        <end position="13"/>
    </location>
</feature>
<reference evidence="2 3" key="1">
    <citation type="journal article" date="2014" name="Nature">
        <title>The genome of the recently domesticated crop plant sugar beet (Beta vulgaris).</title>
        <authorList>
            <person name="Dohm J.C."/>
            <person name="Minoche A.E."/>
            <person name="Holtgrawe D."/>
            <person name="Capella-Gutierrez S."/>
            <person name="Zakrzewski F."/>
            <person name="Tafer H."/>
            <person name="Rupp O."/>
            <person name="Sorensen T.R."/>
            <person name="Stracke R."/>
            <person name="Reinhardt R."/>
            <person name="Goesmann A."/>
            <person name="Kraft T."/>
            <person name="Schulz B."/>
            <person name="Stadler P.F."/>
            <person name="Schmidt T."/>
            <person name="Gabaldon T."/>
            <person name="Lehrach H."/>
            <person name="Weisshaar B."/>
            <person name="Himmelbauer H."/>
        </authorList>
    </citation>
    <scope>NUCLEOTIDE SEQUENCE [LARGE SCALE GENOMIC DNA]</scope>
    <source>
        <tissue evidence="2">Taproot</tissue>
    </source>
</reference>
<name>A0A0J8B143_BETVV</name>
<evidence type="ECO:0000256" key="1">
    <source>
        <dbReference type="SAM" id="MobiDB-lite"/>
    </source>
</evidence>